<proteinExistence type="predicted"/>
<evidence type="ECO:0000256" key="1">
    <source>
        <dbReference type="SAM" id="MobiDB-lite"/>
    </source>
</evidence>
<sequence>MAWFLNPALTRFRSEVDRRWPRRDKTSDGTIGDLAHQATNSDHNPDRDGSVDAWDMDVDGVDVQQVIAAALKHESIQYVIYNRRITSRSWGLGTWRPYTGDSPHTEHVHFNTRESHENSTKPWFTTSPEDDMFESKDRDALTSANYRVYGLYQDLDVVDFTITNGRKFHELNLAKAARVALEQKVTAILTALAGVDEAVAAQLRGQFAEIDADFAATRAAVDNVDEAVIERLGALSTPEEQAETLRAVLGDRAKEVGVLLSQG</sequence>
<feature type="region of interest" description="Disordered" evidence="1">
    <location>
        <begin position="22"/>
        <end position="48"/>
    </location>
</feature>
<organism evidence="2 3">
    <name type="scientific">Asanoa ferruginea</name>
    <dbReference type="NCBI Taxonomy" id="53367"/>
    <lineage>
        <taxon>Bacteria</taxon>
        <taxon>Bacillati</taxon>
        <taxon>Actinomycetota</taxon>
        <taxon>Actinomycetes</taxon>
        <taxon>Micromonosporales</taxon>
        <taxon>Micromonosporaceae</taxon>
        <taxon>Asanoa</taxon>
    </lineage>
</organism>
<accession>A0A3D9ZKM8</accession>
<reference evidence="2 3" key="1">
    <citation type="submission" date="2018-08" db="EMBL/GenBank/DDBJ databases">
        <title>Sequencing the genomes of 1000 actinobacteria strains.</title>
        <authorList>
            <person name="Klenk H.-P."/>
        </authorList>
    </citation>
    <scope>NUCLEOTIDE SEQUENCE [LARGE SCALE GENOMIC DNA]</scope>
    <source>
        <strain evidence="2 3">DSM 44099</strain>
    </source>
</reference>
<keyword evidence="3" id="KW-1185">Reference proteome</keyword>
<evidence type="ECO:0000313" key="2">
    <source>
        <dbReference type="EMBL" id="REF97938.1"/>
    </source>
</evidence>
<dbReference type="AlphaFoldDB" id="A0A3D9ZKM8"/>
<dbReference type="RefSeq" id="WP_116069301.1">
    <property type="nucleotide sequence ID" value="NZ_BONB01000029.1"/>
</dbReference>
<evidence type="ECO:0000313" key="3">
    <source>
        <dbReference type="Proteomes" id="UP000256913"/>
    </source>
</evidence>
<protein>
    <submittedName>
        <fullName evidence="2">Uncharacterized protein</fullName>
    </submittedName>
</protein>
<name>A0A3D9ZKM8_9ACTN</name>
<gene>
    <name evidence="2" type="ORF">DFJ67_3947</name>
</gene>
<dbReference type="OrthoDB" id="7671932at2"/>
<dbReference type="Proteomes" id="UP000256913">
    <property type="component" value="Unassembled WGS sequence"/>
</dbReference>
<dbReference type="EMBL" id="QUMQ01000001">
    <property type="protein sequence ID" value="REF97938.1"/>
    <property type="molecule type" value="Genomic_DNA"/>
</dbReference>
<comment type="caution">
    <text evidence="2">The sequence shown here is derived from an EMBL/GenBank/DDBJ whole genome shotgun (WGS) entry which is preliminary data.</text>
</comment>